<proteinExistence type="predicted"/>
<dbReference type="EMBL" id="AP014962">
    <property type="protein sequence ID" value="BAS97077.1"/>
    <property type="molecule type" value="Genomic_DNA"/>
</dbReference>
<organism evidence="1 2">
    <name type="scientific">Oryza sativa subsp. japonica</name>
    <name type="common">Rice</name>
    <dbReference type="NCBI Taxonomy" id="39947"/>
    <lineage>
        <taxon>Eukaryota</taxon>
        <taxon>Viridiplantae</taxon>
        <taxon>Streptophyta</taxon>
        <taxon>Embryophyta</taxon>
        <taxon>Tracheophyta</taxon>
        <taxon>Spermatophyta</taxon>
        <taxon>Magnoliopsida</taxon>
        <taxon>Liliopsida</taxon>
        <taxon>Poales</taxon>
        <taxon>Poaceae</taxon>
        <taxon>BOP clade</taxon>
        <taxon>Oryzoideae</taxon>
        <taxon>Oryzeae</taxon>
        <taxon>Oryzinae</taxon>
        <taxon>Oryza</taxon>
        <taxon>Oryza sativa</taxon>
    </lineage>
</organism>
<dbReference type="InParanoid" id="Q652V1"/>
<reference evidence="1 2" key="2">
    <citation type="journal article" date="2013" name="Plant Cell Physiol.">
        <title>Rice Annotation Project Database (RAP-DB): an integrative and interactive database for rice genomics.</title>
        <authorList>
            <person name="Sakai H."/>
            <person name="Lee S.S."/>
            <person name="Tanaka T."/>
            <person name="Numa H."/>
            <person name="Kim J."/>
            <person name="Kawahara Y."/>
            <person name="Wakimoto H."/>
            <person name="Yang C.C."/>
            <person name="Iwamoto M."/>
            <person name="Abe T."/>
            <person name="Yamada Y."/>
            <person name="Muto A."/>
            <person name="Inokuchi H."/>
            <person name="Ikemura T."/>
            <person name="Matsumoto T."/>
            <person name="Sasaki T."/>
            <person name="Itoh T."/>
        </authorList>
    </citation>
    <scope>NUCLEOTIDE SEQUENCE [LARGE SCALE GENOMIC DNA]</scope>
    <source>
        <strain evidence="2">cv. Nipponbare</strain>
    </source>
</reference>
<reference evidence="1 2" key="3">
    <citation type="journal article" date="2013" name="Rice">
        <title>Improvement of the Oryza sativa Nipponbare reference genome using next generation sequence and optical map data.</title>
        <authorList>
            <person name="Kawahara Y."/>
            <person name="de la Bastide M."/>
            <person name="Hamilton J.P."/>
            <person name="Kanamori H."/>
            <person name="McCombie W.R."/>
            <person name="Ouyang S."/>
            <person name="Schwartz D.C."/>
            <person name="Tanaka T."/>
            <person name="Wu J."/>
            <person name="Zhou S."/>
            <person name="Childs K.L."/>
            <person name="Davidson R.M."/>
            <person name="Lin H."/>
            <person name="Quesada-Ocampo L."/>
            <person name="Vaillancourt B."/>
            <person name="Sakai H."/>
            <person name="Lee S.S."/>
            <person name="Kim J."/>
            <person name="Numa H."/>
            <person name="Itoh T."/>
            <person name="Buell C.R."/>
            <person name="Matsumoto T."/>
        </authorList>
    </citation>
    <scope>NUCLEOTIDE SEQUENCE [LARGE SCALE GENOMIC DNA]</scope>
    <source>
        <strain evidence="2">cv. Nipponbare</strain>
    </source>
</reference>
<dbReference type="Proteomes" id="UP000059680">
    <property type="component" value="Chromosome 6"/>
</dbReference>
<dbReference type="AlphaFoldDB" id="Q652V1"/>
<keyword evidence="2" id="KW-1185">Reference proteome</keyword>
<protein>
    <submittedName>
        <fullName evidence="1">Os06g0253900 protein</fullName>
    </submittedName>
</protein>
<dbReference type="PaxDb" id="39947-Q652V1"/>
<gene>
    <name evidence="1" type="ordered locus">Os06g0253900</name>
    <name evidence="1" type="ORF">OSNPB_060253900</name>
</gene>
<reference evidence="2" key="1">
    <citation type="journal article" date="2005" name="Nature">
        <title>The map-based sequence of the rice genome.</title>
        <authorList>
            <consortium name="International rice genome sequencing project (IRGSP)"/>
            <person name="Matsumoto T."/>
            <person name="Wu J."/>
            <person name="Kanamori H."/>
            <person name="Katayose Y."/>
            <person name="Fujisawa M."/>
            <person name="Namiki N."/>
            <person name="Mizuno H."/>
            <person name="Yamamoto K."/>
            <person name="Antonio B.A."/>
            <person name="Baba T."/>
            <person name="Sakata K."/>
            <person name="Nagamura Y."/>
            <person name="Aoki H."/>
            <person name="Arikawa K."/>
            <person name="Arita K."/>
            <person name="Bito T."/>
            <person name="Chiden Y."/>
            <person name="Fujitsuka N."/>
            <person name="Fukunaka R."/>
            <person name="Hamada M."/>
            <person name="Harada C."/>
            <person name="Hayashi A."/>
            <person name="Hijishita S."/>
            <person name="Honda M."/>
            <person name="Hosokawa S."/>
            <person name="Ichikawa Y."/>
            <person name="Idonuma A."/>
            <person name="Iijima M."/>
            <person name="Ikeda M."/>
            <person name="Ikeno M."/>
            <person name="Ito K."/>
            <person name="Ito S."/>
            <person name="Ito T."/>
            <person name="Ito Y."/>
            <person name="Ito Y."/>
            <person name="Iwabuchi A."/>
            <person name="Kamiya K."/>
            <person name="Karasawa W."/>
            <person name="Kurita K."/>
            <person name="Katagiri S."/>
            <person name="Kikuta A."/>
            <person name="Kobayashi H."/>
            <person name="Kobayashi N."/>
            <person name="Machita K."/>
            <person name="Maehara T."/>
            <person name="Masukawa M."/>
            <person name="Mizubayashi T."/>
            <person name="Mukai Y."/>
            <person name="Nagasaki H."/>
            <person name="Nagata Y."/>
            <person name="Naito S."/>
            <person name="Nakashima M."/>
            <person name="Nakama Y."/>
            <person name="Nakamichi Y."/>
            <person name="Nakamura M."/>
            <person name="Meguro A."/>
            <person name="Negishi M."/>
            <person name="Ohta I."/>
            <person name="Ohta T."/>
            <person name="Okamoto M."/>
            <person name="Ono N."/>
            <person name="Saji S."/>
            <person name="Sakaguchi M."/>
            <person name="Sakai K."/>
            <person name="Shibata M."/>
            <person name="Shimokawa T."/>
            <person name="Song J."/>
            <person name="Takazaki Y."/>
            <person name="Terasawa K."/>
            <person name="Tsugane M."/>
            <person name="Tsuji K."/>
            <person name="Ueda S."/>
            <person name="Waki K."/>
            <person name="Yamagata H."/>
            <person name="Yamamoto M."/>
            <person name="Yamamoto S."/>
            <person name="Yamane H."/>
            <person name="Yoshiki S."/>
            <person name="Yoshihara R."/>
            <person name="Yukawa K."/>
            <person name="Zhong H."/>
            <person name="Yano M."/>
            <person name="Yuan Q."/>
            <person name="Ouyang S."/>
            <person name="Liu J."/>
            <person name="Jones K.M."/>
            <person name="Gansberger K."/>
            <person name="Moffat K."/>
            <person name="Hill J."/>
            <person name="Bera J."/>
            <person name="Fadrosh D."/>
            <person name="Jin S."/>
            <person name="Johri S."/>
            <person name="Kim M."/>
            <person name="Overton L."/>
            <person name="Reardon M."/>
            <person name="Tsitrin T."/>
            <person name="Vuong H."/>
            <person name="Weaver B."/>
            <person name="Ciecko A."/>
            <person name="Tallon L."/>
            <person name="Jackson J."/>
            <person name="Pai G."/>
            <person name="Aken S.V."/>
            <person name="Utterback T."/>
            <person name="Reidmuller S."/>
            <person name="Feldblyum T."/>
            <person name="Hsiao J."/>
            <person name="Zismann V."/>
            <person name="Iobst S."/>
            <person name="de Vazeille A.R."/>
            <person name="Buell C.R."/>
            <person name="Ying K."/>
            <person name="Li Y."/>
            <person name="Lu T."/>
            <person name="Huang Y."/>
            <person name="Zhao Q."/>
            <person name="Feng Q."/>
            <person name="Zhang L."/>
            <person name="Zhu J."/>
            <person name="Weng Q."/>
            <person name="Mu J."/>
            <person name="Lu Y."/>
            <person name="Fan D."/>
            <person name="Liu Y."/>
            <person name="Guan J."/>
            <person name="Zhang Y."/>
            <person name="Yu S."/>
            <person name="Liu X."/>
            <person name="Zhang Y."/>
            <person name="Hong G."/>
            <person name="Han B."/>
            <person name="Choisne N."/>
            <person name="Demange N."/>
            <person name="Orjeda G."/>
            <person name="Samain S."/>
            <person name="Cattolico L."/>
            <person name="Pelletier E."/>
            <person name="Couloux A."/>
            <person name="Segurens B."/>
            <person name="Wincker P."/>
            <person name="D'Hont A."/>
            <person name="Scarpelli C."/>
            <person name="Weissenbach J."/>
            <person name="Salanoubat M."/>
            <person name="Quetier F."/>
            <person name="Yu Y."/>
            <person name="Kim H.R."/>
            <person name="Rambo T."/>
            <person name="Currie J."/>
            <person name="Collura K."/>
            <person name="Luo M."/>
            <person name="Yang T."/>
            <person name="Ammiraju J.S.S."/>
            <person name="Engler F."/>
            <person name="Soderlund C."/>
            <person name="Wing R.A."/>
            <person name="Palmer L.E."/>
            <person name="de la Bastide M."/>
            <person name="Spiegel L."/>
            <person name="Nascimento L."/>
            <person name="Zutavern T."/>
            <person name="O'Shaughnessy A."/>
            <person name="Dike S."/>
            <person name="Dedhia N."/>
            <person name="Preston R."/>
            <person name="Balija V."/>
            <person name="McCombie W.R."/>
            <person name="Chow T."/>
            <person name="Chen H."/>
            <person name="Chung M."/>
            <person name="Chen C."/>
            <person name="Shaw J."/>
            <person name="Wu H."/>
            <person name="Hsiao K."/>
            <person name="Chao Y."/>
            <person name="Chu M."/>
            <person name="Cheng C."/>
            <person name="Hour A."/>
            <person name="Lee P."/>
            <person name="Lin S."/>
            <person name="Lin Y."/>
            <person name="Liou J."/>
            <person name="Liu S."/>
            <person name="Hsing Y."/>
            <person name="Raghuvanshi S."/>
            <person name="Mohanty A."/>
            <person name="Bharti A.K."/>
            <person name="Gaur A."/>
            <person name="Gupta V."/>
            <person name="Kumar D."/>
            <person name="Ravi V."/>
            <person name="Vij S."/>
            <person name="Kapur A."/>
            <person name="Khurana P."/>
            <person name="Khurana P."/>
            <person name="Khurana J.P."/>
            <person name="Tyagi A.K."/>
            <person name="Gaikwad K."/>
            <person name="Singh A."/>
            <person name="Dalal V."/>
            <person name="Srivastava S."/>
            <person name="Dixit A."/>
            <person name="Pal A.K."/>
            <person name="Ghazi I.A."/>
            <person name="Yadav M."/>
            <person name="Pandit A."/>
            <person name="Bhargava A."/>
            <person name="Sureshbabu K."/>
            <person name="Batra K."/>
            <person name="Sharma T.R."/>
            <person name="Mohapatra T."/>
            <person name="Singh N.K."/>
            <person name="Messing J."/>
            <person name="Nelson A.B."/>
            <person name="Fuks G."/>
            <person name="Kavchok S."/>
            <person name="Keizer G."/>
            <person name="Linton E."/>
            <person name="Llaca V."/>
            <person name="Song R."/>
            <person name="Tanyolac B."/>
            <person name="Young S."/>
            <person name="Ho-Il K."/>
            <person name="Hahn J.H."/>
            <person name="Sangsakoo G."/>
            <person name="Vanavichit A."/>
            <person name="de Mattos Luiz.A.T."/>
            <person name="Zimmer P.D."/>
            <person name="Malone G."/>
            <person name="Dellagostin O."/>
            <person name="de Oliveira A.C."/>
            <person name="Bevan M."/>
            <person name="Bancroft I."/>
            <person name="Minx P."/>
            <person name="Cordum H."/>
            <person name="Wilson R."/>
            <person name="Cheng Z."/>
            <person name="Jin W."/>
            <person name="Jiang J."/>
            <person name="Leong S.A."/>
            <person name="Iwama H."/>
            <person name="Gojobori T."/>
            <person name="Itoh T."/>
            <person name="Niimura Y."/>
            <person name="Fujii Y."/>
            <person name="Habara T."/>
            <person name="Sakai H."/>
            <person name="Sato Y."/>
            <person name="Wilson G."/>
            <person name="Kumar K."/>
            <person name="McCouch S."/>
            <person name="Juretic N."/>
            <person name="Hoen D."/>
            <person name="Wright S."/>
            <person name="Bruskiewich R."/>
            <person name="Bureau T."/>
            <person name="Miyao A."/>
            <person name="Hirochika H."/>
            <person name="Nishikawa T."/>
            <person name="Kadowaki K."/>
            <person name="Sugiura M."/>
            <person name="Burr B."/>
            <person name="Sasaki T."/>
        </authorList>
    </citation>
    <scope>NUCLEOTIDE SEQUENCE [LARGE SCALE GENOMIC DNA]</scope>
    <source>
        <strain evidence="2">cv. Nipponbare</strain>
    </source>
</reference>
<evidence type="ECO:0000313" key="1">
    <source>
        <dbReference type="EMBL" id="BAS97077.1"/>
    </source>
</evidence>
<evidence type="ECO:0000313" key="2">
    <source>
        <dbReference type="Proteomes" id="UP000059680"/>
    </source>
</evidence>
<sequence length="151" mass="16844">MEATYRLQRTVSGGRGLPRQRDKRCGGESRWQLHAVLAAPQRTLIFCVFNSSSPQDFSDEKTHDAPPPTASPMSLVTGAPCLCLDAATCLVVSLSHLPSIDSSPNLRLVAYGRRWWQPRPLDRHGATPLSRAAQRCATTWTARPPRRWARR</sequence>
<accession>Q652V1</accession>
<name>Q652V1_ORYSJ</name>